<keyword evidence="4" id="KW-1185">Reference proteome</keyword>
<dbReference type="GO" id="GO:0008168">
    <property type="term" value="F:methyltransferase activity"/>
    <property type="evidence" value="ECO:0007669"/>
    <property type="project" value="UniProtKB-KW"/>
</dbReference>
<keyword evidence="3" id="KW-0489">Methyltransferase</keyword>
<evidence type="ECO:0000313" key="4">
    <source>
        <dbReference type="Proteomes" id="UP000268908"/>
    </source>
</evidence>
<dbReference type="Pfam" id="PF04375">
    <property type="entry name" value="HemX"/>
    <property type="match status" value="1"/>
</dbReference>
<evidence type="ECO:0000313" key="3">
    <source>
        <dbReference type="EMBL" id="RLJ62104.1"/>
    </source>
</evidence>
<dbReference type="PANTHER" id="PTHR38043:SF1">
    <property type="entry name" value="PROTEIN HEMX"/>
    <property type="match status" value="1"/>
</dbReference>
<dbReference type="RefSeq" id="WP_207855754.1">
    <property type="nucleotide sequence ID" value="NZ_BHVV01000002.1"/>
</dbReference>
<evidence type="ECO:0000256" key="1">
    <source>
        <dbReference type="SAM" id="Coils"/>
    </source>
</evidence>
<dbReference type="EMBL" id="RCCI01000008">
    <property type="protein sequence ID" value="RLJ62104.1"/>
    <property type="molecule type" value="Genomic_DNA"/>
</dbReference>
<dbReference type="InterPro" id="IPR007470">
    <property type="entry name" value="HemX"/>
</dbReference>
<feature type="region of interest" description="Disordered" evidence="2">
    <location>
        <begin position="1"/>
        <end position="24"/>
    </location>
</feature>
<dbReference type="GO" id="GO:0032259">
    <property type="term" value="P:methylation"/>
    <property type="evidence" value="ECO:0007669"/>
    <property type="project" value="UniProtKB-KW"/>
</dbReference>
<keyword evidence="1" id="KW-0175">Coiled coil</keyword>
<keyword evidence="3" id="KW-0808">Transferase</keyword>
<name>A0A497X8H9_9PROT</name>
<proteinExistence type="predicted"/>
<feature type="coiled-coil region" evidence="1">
    <location>
        <begin position="83"/>
        <end position="110"/>
    </location>
</feature>
<dbReference type="PANTHER" id="PTHR38043">
    <property type="entry name" value="PROTEIN HEMX"/>
    <property type="match status" value="1"/>
</dbReference>
<reference evidence="3 4" key="1">
    <citation type="submission" date="2018-10" db="EMBL/GenBank/DDBJ databases">
        <title>Genomic Encyclopedia of Type Strains, Phase IV (KMG-IV): sequencing the most valuable type-strain genomes for metagenomic binning, comparative biology and taxonomic classification.</title>
        <authorList>
            <person name="Goeker M."/>
        </authorList>
    </citation>
    <scope>NUCLEOTIDE SEQUENCE [LARGE SCALE GENOMIC DNA]</scope>
    <source>
        <strain evidence="3 4">DSM 26916</strain>
    </source>
</reference>
<comment type="caution">
    <text evidence="3">The sequence shown here is derived from an EMBL/GenBank/DDBJ whole genome shotgun (WGS) entry which is preliminary data.</text>
</comment>
<dbReference type="AlphaFoldDB" id="A0A497X8H9"/>
<dbReference type="Proteomes" id="UP000268908">
    <property type="component" value="Unassembled WGS sequence"/>
</dbReference>
<sequence length="361" mass="39426">MTPDPAPPETATSTPTAPPSVPAPGRLRAVPGSRKLMFAVVAVALLFGAQWLETRFRLSAVQEELARRLAESDGQSKEARAIARQNQEALQALAAKVGALEAQLAESQGQQLALESMYQELSKGRDDRVIAEVEQAVSIAAQQLQLAGNVEAALIALTGADARLARAASPQFLGVRKLIARDIERLRALPTADVPGMAMKLESVIASVDSMPLAFEQRPMSNTVAARGADAAKKSAAPEPAWWQRFLADAWAEFRQMVRIERIDHADPGLLSPQQSFFLRENLKLRLVNARLALLARDAKSFRDDMRQAQAWLERYFDVRAKPVQGALEVVRTLGTTNVAIEPPTLNETLAALRNFRSVKK</sequence>
<evidence type="ECO:0000256" key="2">
    <source>
        <dbReference type="SAM" id="MobiDB-lite"/>
    </source>
</evidence>
<protein>
    <submittedName>
        <fullName evidence="3">Uroporphyrin-3 C-methyltransferase</fullName>
    </submittedName>
</protein>
<accession>A0A497X8H9</accession>
<organism evidence="3 4">
    <name type="scientific">Sulfurisoma sediminicola</name>
    <dbReference type="NCBI Taxonomy" id="1381557"/>
    <lineage>
        <taxon>Bacteria</taxon>
        <taxon>Pseudomonadati</taxon>
        <taxon>Pseudomonadota</taxon>
        <taxon>Betaproteobacteria</taxon>
        <taxon>Nitrosomonadales</taxon>
        <taxon>Sterolibacteriaceae</taxon>
        <taxon>Sulfurisoma</taxon>
    </lineage>
</organism>
<gene>
    <name evidence="3" type="ORF">DFR35_2747</name>
</gene>